<dbReference type="InterPro" id="IPR027417">
    <property type="entry name" value="P-loop_NTPase"/>
</dbReference>
<proteinExistence type="predicted"/>
<evidence type="ECO:0000259" key="2">
    <source>
        <dbReference type="SMART" id="SM00382"/>
    </source>
</evidence>
<evidence type="ECO:0000256" key="1">
    <source>
        <dbReference type="SAM" id="Phobius"/>
    </source>
</evidence>
<protein>
    <recommendedName>
        <fullName evidence="2">AAA+ ATPase domain-containing protein</fullName>
    </recommendedName>
</protein>
<feature type="domain" description="AAA+ ATPase" evidence="2">
    <location>
        <begin position="59"/>
        <end position="429"/>
    </location>
</feature>
<dbReference type="Gene3D" id="3.40.50.300">
    <property type="entry name" value="P-loop containing nucleotide triphosphate hydrolases"/>
    <property type="match status" value="1"/>
</dbReference>
<keyword evidence="1" id="KW-1133">Transmembrane helix</keyword>
<dbReference type="SUPFAM" id="SSF52540">
    <property type="entry name" value="P-loop containing nucleoside triphosphate hydrolases"/>
    <property type="match status" value="2"/>
</dbReference>
<gene>
    <name evidence="3" type="ORF">STRAU_1582</name>
</gene>
<keyword evidence="1" id="KW-0472">Membrane</keyword>
<dbReference type="SMART" id="SM00382">
    <property type="entry name" value="AAA"/>
    <property type="match status" value="1"/>
</dbReference>
<dbReference type="Pfam" id="PF07693">
    <property type="entry name" value="KAP_NTPase"/>
    <property type="match status" value="1"/>
</dbReference>
<dbReference type="InterPro" id="IPR003593">
    <property type="entry name" value="AAA+_ATPase"/>
</dbReference>
<reference evidence="3 4" key="1">
    <citation type="submission" date="2013-02" db="EMBL/GenBank/DDBJ databases">
        <title>Draft Genome Sequence of Streptomyces aurantiacus, Which Produces Setomimycin.</title>
        <authorList>
            <person name="Gruening B.A."/>
            <person name="Praeg A."/>
            <person name="Erxleben A."/>
            <person name="Guenther S."/>
            <person name="Mueller M."/>
        </authorList>
    </citation>
    <scope>NUCLEOTIDE SEQUENCE [LARGE SCALE GENOMIC DNA]</scope>
    <source>
        <strain evidence="3 4">JA 4570</strain>
    </source>
</reference>
<accession>S4AV35</accession>
<evidence type="ECO:0000313" key="4">
    <source>
        <dbReference type="Proteomes" id="UP000014629"/>
    </source>
</evidence>
<dbReference type="PATRIC" id="fig|1286094.4.peg.1559"/>
<comment type="caution">
    <text evidence="3">The sequence shown here is derived from an EMBL/GenBank/DDBJ whole genome shotgun (WGS) entry which is preliminary data.</text>
</comment>
<keyword evidence="1" id="KW-0812">Transmembrane</keyword>
<name>S4AV35_9ACTN</name>
<sequence length="593" mass="66997">MRRTLIPVMRREIARLLGPDHESLLVIEGMAGLVSANDPQYWVANQTETDLQRKLDQMDGGAIAICGPRGVGKTTLLKKACGARLRYPHTNFHFHVVVQTPANYRPEEFLLSLFQDVCRRYLTLYGRRGRGLFLVRSRPVDVTRRLIRSLPALIWLATGLALLAFGMSSVAQDVYAWITSDARSTAQGWSDPALSWAHGFARNHQALTQAAAAITGLAILYRRRPRVLRWLASRRLRLLIKDCHNYLHLLQHVQITGASATIGVPRLAGLLLTRTTGASSRTLTYPELVAQFRDLLTRISAEERRDGWKVFIGIDELDRLGSAQQARDFLSEIKAIFDIPNVYFLLSVSEDIGATFIRRGMPTRDVSDSSLEDVLHVEPRTLEEAQQLLQTRLPGVTDPFVALVHALAGGIPRDLIRYTRKLVELRHRTDQTDLPTLARHLLLEEFAHTLSSFRVLLGTHDRTAEWGQTLHRLREATSILHQDDDQRAPRQQLLTAETEVTRLAVVPTSPDTDEASAHWEELSTYALFVLTLLQVFTPPSFTQRREQHVEKDHGNLQRLATARMELSVSPASARLMIQQFREAWDLPPLPSQP</sequence>
<feature type="transmembrane region" description="Helical" evidence="1">
    <location>
        <begin position="146"/>
        <end position="167"/>
    </location>
</feature>
<dbReference type="InterPro" id="IPR011646">
    <property type="entry name" value="KAP_P-loop"/>
</dbReference>
<keyword evidence="4" id="KW-1185">Reference proteome</keyword>
<organism evidence="3 4">
    <name type="scientific">Streptomyces aurantiacus JA 4570</name>
    <dbReference type="NCBI Taxonomy" id="1286094"/>
    <lineage>
        <taxon>Bacteria</taxon>
        <taxon>Bacillati</taxon>
        <taxon>Actinomycetota</taxon>
        <taxon>Actinomycetes</taxon>
        <taxon>Kitasatosporales</taxon>
        <taxon>Streptomycetaceae</taxon>
        <taxon>Streptomyces</taxon>
        <taxon>Streptomyces aurantiacus group</taxon>
    </lineage>
</organism>
<evidence type="ECO:0000313" key="3">
    <source>
        <dbReference type="EMBL" id="EPH45317.1"/>
    </source>
</evidence>
<dbReference type="Proteomes" id="UP000014629">
    <property type="component" value="Unassembled WGS sequence"/>
</dbReference>
<dbReference type="EMBL" id="AOPZ01000063">
    <property type="protein sequence ID" value="EPH45317.1"/>
    <property type="molecule type" value="Genomic_DNA"/>
</dbReference>
<dbReference type="AlphaFoldDB" id="S4AV35"/>